<dbReference type="PANTHER" id="PTHR30055:SF148">
    <property type="entry name" value="TETR-FAMILY TRANSCRIPTIONAL REGULATOR"/>
    <property type="match status" value="1"/>
</dbReference>
<comment type="caution">
    <text evidence="7">The sequence shown here is derived from an EMBL/GenBank/DDBJ whole genome shotgun (WGS) entry which is preliminary data.</text>
</comment>
<organism evidence="7 8">
    <name type="scientific">Nonomuraea diastatica</name>
    <dbReference type="NCBI Taxonomy" id="1848329"/>
    <lineage>
        <taxon>Bacteria</taxon>
        <taxon>Bacillati</taxon>
        <taxon>Actinomycetota</taxon>
        <taxon>Actinomycetes</taxon>
        <taxon>Streptosporangiales</taxon>
        <taxon>Streptosporangiaceae</taxon>
        <taxon>Nonomuraea</taxon>
    </lineage>
</organism>
<accession>A0A4R4WFN3</accession>
<feature type="region of interest" description="Disordered" evidence="5">
    <location>
        <begin position="1"/>
        <end position="25"/>
    </location>
</feature>
<feature type="compositionally biased region" description="Basic and acidic residues" evidence="5">
    <location>
        <begin position="11"/>
        <end position="25"/>
    </location>
</feature>
<evidence type="ECO:0000256" key="2">
    <source>
        <dbReference type="ARBA" id="ARBA00023125"/>
    </source>
</evidence>
<dbReference type="PANTHER" id="PTHR30055">
    <property type="entry name" value="HTH-TYPE TRANSCRIPTIONAL REGULATOR RUTR"/>
    <property type="match status" value="1"/>
</dbReference>
<keyword evidence="8" id="KW-1185">Reference proteome</keyword>
<feature type="domain" description="HTH tetR-type" evidence="6">
    <location>
        <begin position="24"/>
        <end position="84"/>
    </location>
</feature>
<gene>
    <name evidence="7" type="ORF">E1294_26260</name>
</gene>
<name>A0A4R4WFN3_9ACTN</name>
<evidence type="ECO:0000256" key="4">
    <source>
        <dbReference type="PROSITE-ProRule" id="PRU00335"/>
    </source>
</evidence>
<dbReference type="InterPro" id="IPR050109">
    <property type="entry name" value="HTH-type_TetR-like_transc_reg"/>
</dbReference>
<reference evidence="7 8" key="1">
    <citation type="submission" date="2019-03" db="EMBL/GenBank/DDBJ databases">
        <title>Draft genome sequences of novel Actinobacteria.</title>
        <authorList>
            <person name="Sahin N."/>
            <person name="Ay H."/>
            <person name="Saygin H."/>
        </authorList>
    </citation>
    <scope>NUCLEOTIDE SEQUENCE [LARGE SCALE GENOMIC DNA]</scope>
    <source>
        <strain evidence="7 8">KC712</strain>
    </source>
</reference>
<evidence type="ECO:0000256" key="3">
    <source>
        <dbReference type="ARBA" id="ARBA00023163"/>
    </source>
</evidence>
<protein>
    <submittedName>
        <fullName evidence="7">TetR/AcrR family transcriptional regulator</fullName>
    </submittedName>
</protein>
<dbReference type="GO" id="GO:0000976">
    <property type="term" value="F:transcription cis-regulatory region binding"/>
    <property type="evidence" value="ECO:0007669"/>
    <property type="project" value="TreeGrafter"/>
</dbReference>
<evidence type="ECO:0000256" key="5">
    <source>
        <dbReference type="SAM" id="MobiDB-lite"/>
    </source>
</evidence>
<dbReference type="InterPro" id="IPR001647">
    <property type="entry name" value="HTH_TetR"/>
</dbReference>
<dbReference type="Pfam" id="PF16859">
    <property type="entry name" value="TetR_C_11"/>
    <property type="match status" value="1"/>
</dbReference>
<feature type="DNA-binding region" description="H-T-H motif" evidence="4">
    <location>
        <begin position="47"/>
        <end position="66"/>
    </location>
</feature>
<dbReference type="OrthoDB" id="9796019at2"/>
<dbReference type="AlphaFoldDB" id="A0A4R4WFN3"/>
<dbReference type="Gene3D" id="1.10.357.10">
    <property type="entry name" value="Tetracycline Repressor, domain 2"/>
    <property type="match status" value="1"/>
</dbReference>
<dbReference type="PRINTS" id="PR00455">
    <property type="entry name" value="HTHTETR"/>
</dbReference>
<keyword evidence="3" id="KW-0804">Transcription</keyword>
<dbReference type="GO" id="GO:0003700">
    <property type="term" value="F:DNA-binding transcription factor activity"/>
    <property type="evidence" value="ECO:0007669"/>
    <property type="project" value="TreeGrafter"/>
</dbReference>
<dbReference type="Proteomes" id="UP000294543">
    <property type="component" value="Unassembled WGS sequence"/>
</dbReference>
<dbReference type="SUPFAM" id="SSF48498">
    <property type="entry name" value="Tetracyclin repressor-like, C-terminal domain"/>
    <property type="match status" value="1"/>
</dbReference>
<keyword evidence="2 4" id="KW-0238">DNA-binding</keyword>
<evidence type="ECO:0000313" key="7">
    <source>
        <dbReference type="EMBL" id="TDD17908.1"/>
    </source>
</evidence>
<dbReference type="Pfam" id="PF00440">
    <property type="entry name" value="TetR_N"/>
    <property type="match status" value="1"/>
</dbReference>
<dbReference type="PROSITE" id="PS50977">
    <property type="entry name" value="HTH_TETR_2"/>
    <property type="match status" value="1"/>
</dbReference>
<dbReference type="EMBL" id="SMKP01000079">
    <property type="protein sequence ID" value="TDD17908.1"/>
    <property type="molecule type" value="Genomic_DNA"/>
</dbReference>
<evidence type="ECO:0000313" key="8">
    <source>
        <dbReference type="Proteomes" id="UP000294543"/>
    </source>
</evidence>
<dbReference type="InterPro" id="IPR036271">
    <property type="entry name" value="Tet_transcr_reg_TetR-rel_C_sf"/>
</dbReference>
<proteinExistence type="predicted"/>
<dbReference type="InterPro" id="IPR009057">
    <property type="entry name" value="Homeodomain-like_sf"/>
</dbReference>
<evidence type="ECO:0000259" key="6">
    <source>
        <dbReference type="PROSITE" id="PS50977"/>
    </source>
</evidence>
<dbReference type="InterPro" id="IPR011075">
    <property type="entry name" value="TetR_C"/>
</dbReference>
<evidence type="ECO:0000256" key="1">
    <source>
        <dbReference type="ARBA" id="ARBA00023015"/>
    </source>
</evidence>
<keyword evidence="1" id="KW-0805">Transcription regulation</keyword>
<dbReference type="Gene3D" id="1.10.10.60">
    <property type="entry name" value="Homeodomain-like"/>
    <property type="match status" value="1"/>
</dbReference>
<dbReference type="SUPFAM" id="SSF46689">
    <property type="entry name" value="Homeodomain-like"/>
    <property type="match status" value="1"/>
</dbReference>
<sequence>MGRLGLVQPRQEGRAPRTGRPRDPQIGRTVLDATLAVLDEAGYTRLTIEEVARRAGATKPAIYRRWPDRRRLVLAALATRLGTARTPDTGCTLCDLNEGINVFVAAFRRIRPGVLEPLFADCAAEPEARETFMTTLFDPPRAAVAEMIERAVARGDLRADLDRELVLDMLGSLVHYRALFGHAPITGDQVESAVEAVLGGIATDYPALLAHSREVAGDPRTHAAHG</sequence>